<evidence type="ECO:0000256" key="1">
    <source>
        <dbReference type="SAM" id="Phobius"/>
    </source>
</evidence>
<dbReference type="RefSeq" id="WP_075065425.1">
    <property type="nucleotide sequence ID" value="NZ_LKAJ02000001.1"/>
</dbReference>
<keyword evidence="1" id="KW-0812">Transmembrane</keyword>
<keyword evidence="1" id="KW-0472">Membrane</keyword>
<reference evidence="3" key="3">
    <citation type="submission" date="2021-06" db="EMBL/GenBank/DDBJ databases">
        <title>Genomic Description and Analysis of Intracellular Bacteria, Candidatus Berkiella cookevillensis and Candidatus Berkiella aquae.</title>
        <authorList>
            <person name="Kidane D.T."/>
            <person name="Mehari Y.T."/>
            <person name="Rice F.C."/>
            <person name="Arivett B.A."/>
            <person name="Farone A.L."/>
            <person name="Berk S.G."/>
            <person name="Farone M.B."/>
        </authorList>
    </citation>
    <scope>NUCLEOTIDE SEQUENCE</scope>
    <source>
        <strain evidence="3">HT99</strain>
    </source>
</reference>
<comment type="caution">
    <text evidence="2">The sequence shown here is derived from an EMBL/GenBank/DDBJ whole genome shotgun (WGS) entry which is preliminary data.</text>
</comment>
<dbReference type="EMBL" id="LKAJ01000002">
    <property type="protein sequence ID" value="KRG22373.1"/>
    <property type="molecule type" value="Genomic_DNA"/>
</dbReference>
<organism evidence="2">
    <name type="scientific">Candidatus Berkiella aquae</name>
    <dbReference type="NCBI Taxonomy" id="295108"/>
    <lineage>
        <taxon>Bacteria</taxon>
        <taxon>Pseudomonadati</taxon>
        <taxon>Pseudomonadota</taxon>
        <taxon>Gammaproteobacteria</taxon>
        <taxon>Candidatus Berkiellales</taxon>
        <taxon>Candidatus Berkiellaceae</taxon>
        <taxon>Candidatus Berkiella</taxon>
    </lineage>
</organism>
<accession>A0A0Q9YNJ2</accession>
<feature type="transmembrane region" description="Helical" evidence="1">
    <location>
        <begin position="66"/>
        <end position="89"/>
    </location>
</feature>
<evidence type="ECO:0000313" key="4">
    <source>
        <dbReference type="Proteomes" id="UP000051497"/>
    </source>
</evidence>
<protein>
    <submittedName>
        <fullName evidence="2">Uncharacterized protein</fullName>
    </submittedName>
</protein>
<keyword evidence="1" id="KW-1133">Transmembrane helix</keyword>
<proteinExistence type="predicted"/>
<dbReference type="Proteomes" id="UP000051497">
    <property type="component" value="Unassembled WGS sequence"/>
</dbReference>
<reference evidence="2" key="1">
    <citation type="submission" date="2015-09" db="EMBL/GenBank/DDBJ databases">
        <title>Draft Genome Sequences of Two Novel Amoeba-resistant Intranuclear Bacteria, Candidatus Berkiella cookevillensis and Candidatus Berkiella aquae.</title>
        <authorList>
            <person name="Mehari Y.T."/>
            <person name="Arivett B.A."/>
            <person name="Farone A.L."/>
            <person name="Gunderson J.H."/>
            <person name="Farone M.B."/>
        </authorList>
    </citation>
    <scope>NUCLEOTIDE SEQUENCE [LARGE SCALE GENOMIC DNA]</scope>
    <source>
        <strain evidence="2">HT99</strain>
    </source>
</reference>
<gene>
    <name evidence="2" type="ORF">HT99x_00795</name>
    <name evidence="3" type="ORF">HT99x_013370</name>
</gene>
<feature type="transmembrane region" description="Helical" evidence="1">
    <location>
        <begin position="38"/>
        <end position="60"/>
    </location>
</feature>
<reference evidence="3" key="2">
    <citation type="journal article" date="2016" name="Genome Announc.">
        <title>Draft Genome Sequences of Two Novel Amoeba-Resistant Intranuclear Bacteria, 'Candidatus Berkiella cookevillensis' and 'Candidatus Berkiella aquae'.</title>
        <authorList>
            <person name="Mehari Y.T."/>
            <person name="Arivett B.A."/>
            <person name="Farone A.L."/>
            <person name="Gunderson J.H."/>
            <person name="Farone M.B."/>
        </authorList>
    </citation>
    <scope>NUCLEOTIDE SEQUENCE</scope>
    <source>
        <strain evidence="3">HT99</strain>
    </source>
</reference>
<evidence type="ECO:0000313" key="3">
    <source>
        <dbReference type="EMBL" id="MCS5712426.1"/>
    </source>
</evidence>
<sequence>MFEYLKNKVSDAYNYVKDTASDTIEWYRDMQVTPREKMIAAASSIAAVGAAWAAFTLGFGSAPITALTLGLTPLATTAVTALAAGAGYATKKLTNGALNLVSNAIESVASKNDDGFVAKRLGQGTLFDRALAGEYRPTFGPDRQNDMDLKPGKAIALNEKLALRRDFKDTQVESETRPTLFSRGRKGVQYTVPAIDADAIDAMPQHTTRSGKSFRN</sequence>
<keyword evidence="4" id="KW-1185">Reference proteome</keyword>
<evidence type="ECO:0000313" key="2">
    <source>
        <dbReference type="EMBL" id="KRG22373.1"/>
    </source>
</evidence>
<dbReference type="AlphaFoldDB" id="A0A0Q9YNJ2"/>
<name>A0A0Q9YNJ2_9GAMM</name>
<dbReference type="EMBL" id="LKAJ02000001">
    <property type="protein sequence ID" value="MCS5712426.1"/>
    <property type="molecule type" value="Genomic_DNA"/>
</dbReference>